<dbReference type="InterPro" id="IPR052020">
    <property type="entry name" value="Cyclic_di-GMP/3'3'-cGAMP_PDE"/>
</dbReference>
<evidence type="ECO:0000259" key="2">
    <source>
        <dbReference type="PROSITE" id="PS51832"/>
    </source>
</evidence>
<dbReference type="PANTHER" id="PTHR45228:SF1">
    <property type="entry name" value="CYCLIC DI-GMP PHOSPHODIESTERASE TM_0186"/>
    <property type="match status" value="1"/>
</dbReference>
<evidence type="ECO:0000259" key="1">
    <source>
        <dbReference type="PROSITE" id="PS50110"/>
    </source>
</evidence>
<dbReference type="CDD" id="cd00077">
    <property type="entry name" value="HDc"/>
    <property type="match status" value="1"/>
</dbReference>
<dbReference type="SUPFAM" id="SSF109604">
    <property type="entry name" value="HD-domain/PDEase-like"/>
    <property type="match status" value="1"/>
</dbReference>
<name>A0A5J4L4L2_9ZZZZ</name>
<dbReference type="InterPro" id="IPR001789">
    <property type="entry name" value="Sig_transdc_resp-reg_receiver"/>
</dbReference>
<comment type="caution">
    <text evidence="3">The sequence shown here is derived from an EMBL/GenBank/DDBJ whole genome shotgun (WGS) entry which is preliminary data.</text>
</comment>
<dbReference type="Pfam" id="PF00072">
    <property type="entry name" value="Response_reg"/>
    <property type="match status" value="1"/>
</dbReference>
<dbReference type="AlphaFoldDB" id="A0A5J4L4L2"/>
<proteinExistence type="predicted"/>
<dbReference type="Gene3D" id="1.10.3210.10">
    <property type="entry name" value="Hypothetical protein af1432"/>
    <property type="match status" value="1"/>
</dbReference>
<dbReference type="Gene3D" id="3.40.50.2300">
    <property type="match status" value="1"/>
</dbReference>
<dbReference type="InterPro" id="IPR037522">
    <property type="entry name" value="HD_GYP_dom"/>
</dbReference>
<accession>A0A5J4L4L2</accession>
<protein>
    <submittedName>
        <fullName evidence="3">Two-component system response regulator</fullName>
    </submittedName>
</protein>
<dbReference type="SMART" id="SM00448">
    <property type="entry name" value="REC"/>
    <property type="match status" value="1"/>
</dbReference>
<dbReference type="Pfam" id="PF13487">
    <property type="entry name" value="HD_5"/>
    <property type="match status" value="1"/>
</dbReference>
<reference evidence="3" key="1">
    <citation type="submission" date="2019-10" db="EMBL/GenBank/DDBJ databases">
        <title>Metagenomic sequencing of thiosulfate-disproportionating enrichment culture.</title>
        <authorList>
            <person name="Umezawa K."/>
            <person name="Kojima H."/>
            <person name="Fukui M."/>
        </authorList>
    </citation>
    <scope>NUCLEOTIDE SEQUENCE</scope>
    <source>
        <strain evidence="3">45J</strain>
    </source>
</reference>
<dbReference type="PANTHER" id="PTHR45228">
    <property type="entry name" value="CYCLIC DI-GMP PHOSPHODIESTERASE TM_0186-RELATED"/>
    <property type="match status" value="1"/>
</dbReference>
<evidence type="ECO:0000313" key="3">
    <source>
        <dbReference type="EMBL" id="GER94162.1"/>
    </source>
</evidence>
<dbReference type="InterPro" id="IPR003607">
    <property type="entry name" value="HD/PDEase_dom"/>
</dbReference>
<feature type="domain" description="HD-GYP" evidence="2">
    <location>
        <begin position="149"/>
        <end position="346"/>
    </location>
</feature>
<organism evidence="3">
    <name type="scientific">hot springs metagenome</name>
    <dbReference type="NCBI Taxonomy" id="433727"/>
    <lineage>
        <taxon>unclassified sequences</taxon>
        <taxon>metagenomes</taxon>
        <taxon>ecological metagenomes</taxon>
    </lineage>
</organism>
<gene>
    <name evidence="3" type="ORF">A45J_1921</name>
</gene>
<dbReference type="PROSITE" id="PS51832">
    <property type="entry name" value="HD_GYP"/>
    <property type="match status" value="1"/>
</dbReference>
<dbReference type="EMBL" id="BLAB01000001">
    <property type="protein sequence ID" value="GER94162.1"/>
    <property type="molecule type" value="Genomic_DNA"/>
</dbReference>
<dbReference type="InterPro" id="IPR011006">
    <property type="entry name" value="CheY-like_superfamily"/>
</dbReference>
<dbReference type="SUPFAM" id="SSF52172">
    <property type="entry name" value="CheY-like"/>
    <property type="match status" value="1"/>
</dbReference>
<dbReference type="GO" id="GO:0000160">
    <property type="term" value="P:phosphorelay signal transduction system"/>
    <property type="evidence" value="ECO:0007669"/>
    <property type="project" value="InterPro"/>
</dbReference>
<dbReference type="PROSITE" id="PS50110">
    <property type="entry name" value="RESPONSE_REGULATORY"/>
    <property type="match status" value="1"/>
</dbReference>
<feature type="domain" description="Response regulatory" evidence="1">
    <location>
        <begin position="4"/>
        <end position="122"/>
    </location>
</feature>
<sequence>MQRTVYVADDVPTNIELVEAVFRNDPDIIIKKAGDGKELLESIEKNGTPDLIVLDLMMPVMDGFDVLRRLKNIREKNYFPIIVLSALTDKQSIINALNLGADDYVTKPFFVEELKARVYNMLKLKERDEFLNSSLDVMESNLLEKLQMLEYTQLEIIIRLGKASEFRDDETGRHIERIADYVNLIAEEIGMNHEQSMMMRYASPMHDVGKIGIPDGVLLKPGKLTDDEFKIIKLHTIIGGKILSGTTLPLLELAKEIALSHHERWDGTGYPLGLKGSDIPISGRIVTVTDVFDALTSDRIYKAAWPIEKALDYIKEQRERQFDPEIVDAFFNRVDNIIQIKKAKADVSSVKPIVQQIIDGDVSIEELVERWR</sequence>